<evidence type="ECO:0000313" key="2">
    <source>
        <dbReference type="EMBL" id="KAF5861809.1"/>
    </source>
</evidence>
<comment type="caution">
    <text evidence="2">The sequence shown here is derived from an EMBL/GenBank/DDBJ whole genome shotgun (WGS) entry which is preliminary data.</text>
</comment>
<keyword evidence="3" id="KW-1185">Reference proteome</keyword>
<evidence type="ECO:0000313" key="3">
    <source>
        <dbReference type="Proteomes" id="UP000541154"/>
    </source>
</evidence>
<accession>A0A8H6E700</accession>
<sequence length="134" mass="15083">MAPAKGMRSQKPRGGGAETDEPSRKGRCRIPMLGILGISNQFMGFRAPRSNAKFYCATKYRQIRWSILKVLKPHSRRALSGLIGIGSRDEDLGVYAVWDVWVDTTQTERAFFYGVEFSSLDVMVTLTDPPILKR</sequence>
<proteinExistence type="predicted"/>
<dbReference type="AlphaFoldDB" id="A0A8H6E700"/>
<organism evidence="2 3">
    <name type="scientific">Petromyces alliaceus</name>
    <name type="common">Aspergillus alliaceus</name>
    <dbReference type="NCBI Taxonomy" id="209559"/>
    <lineage>
        <taxon>Eukaryota</taxon>
        <taxon>Fungi</taxon>
        <taxon>Dikarya</taxon>
        <taxon>Ascomycota</taxon>
        <taxon>Pezizomycotina</taxon>
        <taxon>Eurotiomycetes</taxon>
        <taxon>Eurotiomycetidae</taxon>
        <taxon>Eurotiales</taxon>
        <taxon>Aspergillaceae</taxon>
        <taxon>Aspergillus</taxon>
        <taxon>Aspergillus subgen. Circumdati</taxon>
    </lineage>
</organism>
<evidence type="ECO:0000256" key="1">
    <source>
        <dbReference type="SAM" id="MobiDB-lite"/>
    </source>
</evidence>
<feature type="region of interest" description="Disordered" evidence="1">
    <location>
        <begin position="1"/>
        <end position="25"/>
    </location>
</feature>
<dbReference type="Proteomes" id="UP000541154">
    <property type="component" value="Unassembled WGS sequence"/>
</dbReference>
<protein>
    <submittedName>
        <fullName evidence="2">Uncharacterized protein</fullName>
    </submittedName>
</protein>
<reference evidence="2 3" key="1">
    <citation type="submission" date="2019-04" db="EMBL/GenBank/DDBJ databases">
        <title>Aspergillus burnettii sp. nov., novel species from soil in southeast Queensland.</title>
        <authorList>
            <person name="Gilchrist C.L.M."/>
            <person name="Pitt J.I."/>
            <person name="Lange L."/>
            <person name="Lacey H.J."/>
            <person name="Vuong D."/>
            <person name="Midgley D.J."/>
            <person name="Greenfield P."/>
            <person name="Bradbury M."/>
            <person name="Lacey E."/>
            <person name="Busk P.K."/>
            <person name="Pilgaard B."/>
            <person name="Chooi Y.H."/>
            <person name="Piggott A.M."/>
        </authorList>
    </citation>
    <scope>NUCLEOTIDE SEQUENCE [LARGE SCALE GENOMIC DNA]</scope>
    <source>
        <strain evidence="2 3">FRR 5400</strain>
    </source>
</reference>
<name>A0A8H6E700_PETAA</name>
<gene>
    <name evidence="2" type="ORF">ETB97_012433</name>
</gene>
<dbReference type="EMBL" id="SPNV01000089">
    <property type="protein sequence ID" value="KAF5861809.1"/>
    <property type="molecule type" value="Genomic_DNA"/>
</dbReference>